<accession>A0A4Z0P6E9</accession>
<dbReference type="RefSeq" id="WP_135433041.1">
    <property type="nucleotide sequence ID" value="NZ_SRLA01000002.1"/>
</dbReference>
<proteinExistence type="predicted"/>
<organism evidence="1 2">
    <name type="scientific">Hymenobacter fodinae</name>
    <dbReference type="NCBI Taxonomy" id="2510796"/>
    <lineage>
        <taxon>Bacteria</taxon>
        <taxon>Pseudomonadati</taxon>
        <taxon>Bacteroidota</taxon>
        <taxon>Cytophagia</taxon>
        <taxon>Cytophagales</taxon>
        <taxon>Hymenobacteraceae</taxon>
        <taxon>Hymenobacter</taxon>
    </lineage>
</organism>
<dbReference type="OrthoDB" id="884818at2"/>
<gene>
    <name evidence="1" type="ORF">EU556_08115</name>
</gene>
<dbReference type="EMBL" id="SRLA01000002">
    <property type="protein sequence ID" value="TGE07709.1"/>
    <property type="molecule type" value="Genomic_DNA"/>
</dbReference>
<protein>
    <submittedName>
        <fullName evidence="1">Uncharacterized protein</fullName>
    </submittedName>
</protein>
<name>A0A4Z0P6E9_9BACT</name>
<dbReference type="Proteomes" id="UP000298337">
    <property type="component" value="Unassembled WGS sequence"/>
</dbReference>
<dbReference type="AlphaFoldDB" id="A0A4Z0P6E9"/>
<evidence type="ECO:0000313" key="2">
    <source>
        <dbReference type="Proteomes" id="UP000298337"/>
    </source>
</evidence>
<sequence length="140" mass="15233">MQIFSQAFVLQLQPACPGQGVYLRWLSPLGNWEGWLFEGDIDHTTTPEAGSVFRPAGSAAQVLQRPGIQKQLLRAGNLLPGQWDGLSTLLTSPQVYRQDETGTLTPVTVIAGPATRSSSETRTEFDVELDLGALNPLTRI</sequence>
<keyword evidence="2" id="KW-1185">Reference proteome</keyword>
<reference evidence="1 2" key="1">
    <citation type="submission" date="2019-04" db="EMBL/GenBank/DDBJ databases">
        <authorList>
            <person name="Feng G."/>
            <person name="Zhang J."/>
            <person name="Zhu H."/>
        </authorList>
    </citation>
    <scope>NUCLEOTIDE SEQUENCE [LARGE SCALE GENOMIC DNA]</scope>
    <source>
        <strain evidence="1 2">92R-1</strain>
    </source>
</reference>
<comment type="caution">
    <text evidence="1">The sequence shown here is derived from an EMBL/GenBank/DDBJ whole genome shotgun (WGS) entry which is preliminary data.</text>
</comment>
<evidence type="ECO:0000313" key="1">
    <source>
        <dbReference type="EMBL" id="TGE07709.1"/>
    </source>
</evidence>